<organism evidence="4 5">
    <name type="scientific">Slackia heliotrinireducens (strain ATCC 29202 / DSM 20476 / NCTC 11029 / RHS 1)</name>
    <name type="common">Peptococcus heliotrinreducens</name>
    <dbReference type="NCBI Taxonomy" id="471855"/>
    <lineage>
        <taxon>Bacteria</taxon>
        <taxon>Bacillati</taxon>
        <taxon>Actinomycetota</taxon>
        <taxon>Coriobacteriia</taxon>
        <taxon>Eggerthellales</taxon>
        <taxon>Eggerthellaceae</taxon>
        <taxon>Slackia</taxon>
    </lineage>
</organism>
<dbReference type="KEGG" id="shi:Shel_01940"/>
<dbReference type="PROSITE" id="PS51677">
    <property type="entry name" value="NODB"/>
    <property type="match status" value="1"/>
</dbReference>
<feature type="compositionally biased region" description="Basic and acidic residues" evidence="1">
    <location>
        <begin position="13"/>
        <end position="33"/>
    </location>
</feature>
<dbReference type="InterPro" id="IPR050248">
    <property type="entry name" value="Polysacc_deacetylase_ArnD"/>
</dbReference>
<keyword evidence="4" id="KW-0378">Hydrolase</keyword>
<evidence type="ECO:0000259" key="3">
    <source>
        <dbReference type="PROSITE" id="PS51677"/>
    </source>
</evidence>
<dbReference type="HOGENOM" id="CLU_034359_0_0_11"/>
<dbReference type="RefSeq" id="WP_012797375.1">
    <property type="nucleotide sequence ID" value="NC_013165.1"/>
</dbReference>
<dbReference type="eggNOG" id="COG0726">
    <property type="taxonomic scope" value="Bacteria"/>
</dbReference>
<dbReference type="SUPFAM" id="SSF88713">
    <property type="entry name" value="Glycoside hydrolase/deacetylase"/>
    <property type="match status" value="1"/>
</dbReference>
<evidence type="ECO:0000256" key="2">
    <source>
        <dbReference type="SAM" id="Phobius"/>
    </source>
</evidence>
<dbReference type="Proteomes" id="UP000002026">
    <property type="component" value="Chromosome"/>
</dbReference>
<keyword evidence="5" id="KW-1185">Reference proteome</keyword>
<feature type="transmembrane region" description="Helical" evidence="2">
    <location>
        <begin position="197"/>
        <end position="216"/>
    </location>
</feature>
<evidence type="ECO:0000313" key="5">
    <source>
        <dbReference type="Proteomes" id="UP000002026"/>
    </source>
</evidence>
<dbReference type="GO" id="GO:0016810">
    <property type="term" value="F:hydrolase activity, acting on carbon-nitrogen (but not peptide) bonds"/>
    <property type="evidence" value="ECO:0007669"/>
    <property type="project" value="InterPro"/>
</dbReference>
<dbReference type="InterPro" id="IPR002509">
    <property type="entry name" value="NODB_dom"/>
</dbReference>
<keyword evidence="4" id="KW-0624">Polysaccharide degradation</keyword>
<sequence length="571" mass="61724">MSEYNSNFGENGFQRDWDADFRTSQRRSVDPSRRARPSGSSAGSDSRTRSQGARRAAGPSDSARSGAGHSTAGRTGNRITYDGRTGAQRMVSEREEHAARNTRNTRGTAADRTSGRNSQRPSARGSKRATAQPARTRRAANGSHASRDGHVANGNRSGRSGAHNVATKDAQRDNFGYKKAQKNLRAEYRSRRNLKQGFIGIGVIALVVFLIGFWWVNRPITVTVNDTTVQLKSEKIADTAVAASGLNLTPGNLIDVEGEILEEGGGTPYTLTINGDPVDDGETKLHNGDELIVDDGTDVEEESTVDNNHAIPFDSVEEGDGPIYIVSQQGKKGVAVVKTGNVSGKSVVLEVTKEPQNRVYLRYYPDVGSDKVICLTFDDGPYTEQTGEVLDILKANDAKATFFVIGEQLTGEAGDMALRAHNEGHELATHTWDHAAGSGNGVDLGLMSEEEQRDEIQKGMQAINDLVGENQLPVMRAPGGNFELPVWQNVDDLVVAQITWTIDTADWSLPGSGYIASQIESAGPGDIILMHDGGGDRSQTIAALEEALPHLKEQGYQFITCEEMLEYPPLT</sequence>
<dbReference type="CDD" id="cd10917">
    <property type="entry name" value="CE4_NodB_like_6s_7s"/>
    <property type="match status" value="1"/>
</dbReference>
<dbReference type="InterPro" id="IPR011330">
    <property type="entry name" value="Glyco_hydro/deAcase_b/a-brl"/>
</dbReference>
<feature type="domain" description="NodB homology" evidence="3">
    <location>
        <begin position="371"/>
        <end position="559"/>
    </location>
</feature>
<keyword evidence="4" id="KW-0326">Glycosidase</keyword>
<protein>
    <submittedName>
        <fullName evidence="4">Predicted xylanase/chitin deacetylase</fullName>
    </submittedName>
</protein>
<keyword evidence="4" id="KW-0119">Carbohydrate metabolism</keyword>
<dbReference type="PANTHER" id="PTHR10587">
    <property type="entry name" value="GLYCOSYL TRANSFERASE-RELATED"/>
    <property type="match status" value="1"/>
</dbReference>
<dbReference type="Pfam" id="PF01522">
    <property type="entry name" value="Polysacc_deac_1"/>
    <property type="match status" value="1"/>
</dbReference>
<dbReference type="GO" id="GO:0016798">
    <property type="term" value="F:hydrolase activity, acting on glycosyl bonds"/>
    <property type="evidence" value="ECO:0007669"/>
    <property type="project" value="UniProtKB-KW"/>
</dbReference>
<dbReference type="EMBL" id="CP001684">
    <property type="protein sequence ID" value="ACV21264.1"/>
    <property type="molecule type" value="Genomic_DNA"/>
</dbReference>
<name>C7N1H2_SLAHD</name>
<keyword evidence="2" id="KW-1133">Transmembrane helix</keyword>
<accession>C7N1H2</accession>
<dbReference type="Gene3D" id="3.20.20.370">
    <property type="entry name" value="Glycoside hydrolase/deacetylase"/>
    <property type="match status" value="1"/>
</dbReference>
<keyword evidence="4" id="KW-0858">Xylan degradation</keyword>
<feature type="region of interest" description="Disordered" evidence="1">
    <location>
        <begin position="1"/>
        <end position="178"/>
    </location>
</feature>
<evidence type="ECO:0000313" key="4">
    <source>
        <dbReference type="EMBL" id="ACV21264.1"/>
    </source>
</evidence>
<keyword evidence="2" id="KW-0472">Membrane</keyword>
<keyword evidence="2" id="KW-0812">Transmembrane</keyword>
<evidence type="ECO:0000256" key="1">
    <source>
        <dbReference type="SAM" id="MobiDB-lite"/>
    </source>
</evidence>
<dbReference type="GO" id="GO:0045493">
    <property type="term" value="P:xylan catabolic process"/>
    <property type="evidence" value="ECO:0007669"/>
    <property type="project" value="UniProtKB-KW"/>
</dbReference>
<dbReference type="AlphaFoldDB" id="C7N1H2"/>
<gene>
    <name evidence="4" type="ordered locus">Shel_01940</name>
</gene>
<reference evidence="4 5" key="1">
    <citation type="journal article" date="2009" name="Stand. Genomic Sci.">
        <title>Complete genome sequence of Slackia heliotrinireducens type strain (RHS 1).</title>
        <authorList>
            <person name="Pukall R."/>
            <person name="Lapidus A."/>
            <person name="Nolan M."/>
            <person name="Copeland A."/>
            <person name="Glavina Del Rio T."/>
            <person name="Lucas S."/>
            <person name="Chen F."/>
            <person name="Tice H."/>
            <person name="Cheng J.F."/>
            <person name="Chertkov O."/>
            <person name="Bruce D."/>
            <person name="Goodwin L."/>
            <person name="Kuske C."/>
            <person name="Brettin T."/>
            <person name="Detter J.C."/>
            <person name="Han C."/>
            <person name="Pitluck S."/>
            <person name="Pati A."/>
            <person name="Mavrommatis K."/>
            <person name="Ivanova N."/>
            <person name="Ovchinnikova G."/>
            <person name="Chen A."/>
            <person name="Palaniappan K."/>
            <person name="Schneider S."/>
            <person name="Rohde M."/>
            <person name="Chain P."/>
            <person name="D'haeseleer P."/>
            <person name="Goker M."/>
            <person name="Bristow J."/>
            <person name="Eisen J.A."/>
            <person name="Markowitz V."/>
            <person name="Kyrpides N.C."/>
            <person name="Klenk H.P."/>
            <person name="Hugenholtz P."/>
        </authorList>
    </citation>
    <scope>NUCLEOTIDE SEQUENCE [LARGE SCALE GENOMIC DNA]</scope>
    <source>
        <strain evidence="5">ATCC 29202 / DSM 20476 / NCTC 11029 / RHS 1</strain>
    </source>
</reference>
<proteinExistence type="predicted"/>